<feature type="signal peptide" evidence="1">
    <location>
        <begin position="1"/>
        <end position="17"/>
    </location>
</feature>
<protein>
    <submittedName>
        <fullName evidence="2">Uncharacterized protein</fullName>
    </submittedName>
</protein>
<evidence type="ECO:0000256" key="1">
    <source>
        <dbReference type="SAM" id="SignalP"/>
    </source>
</evidence>
<reference evidence="2 3" key="1">
    <citation type="submission" date="2011-08" db="EMBL/GenBank/DDBJ databases">
        <authorList>
            <person name="Liu Z.J."/>
            <person name="Shi F.L."/>
            <person name="Lu J.Q."/>
            <person name="Li M."/>
            <person name="Wang Z.L."/>
        </authorList>
    </citation>
    <scope>NUCLEOTIDE SEQUENCE [LARGE SCALE GENOMIC DNA]</scope>
    <source>
        <strain evidence="2 3">USNM 41457</strain>
    </source>
</reference>
<organism evidence="2 3">
    <name type="scientific">Edhazardia aedis (strain USNM 41457)</name>
    <name type="common">Microsporidian parasite</name>
    <dbReference type="NCBI Taxonomy" id="1003232"/>
    <lineage>
        <taxon>Eukaryota</taxon>
        <taxon>Fungi</taxon>
        <taxon>Fungi incertae sedis</taxon>
        <taxon>Microsporidia</taxon>
        <taxon>Edhazardia</taxon>
    </lineage>
</organism>
<dbReference type="EMBL" id="AFBI03000061">
    <property type="protein sequence ID" value="EJW02669.1"/>
    <property type="molecule type" value="Genomic_DNA"/>
</dbReference>
<name>J9D565_EDHAE</name>
<dbReference type="Proteomes" id="UP000003163">
    <property type="component" value="Unassembled WGS sequence"/>
</dbReference>
<evidence type="ECO:0000313" key="3">
    <source>
        <dbReference type="Proteomes" id="UP000003163"/>
    </source>
</evidence>
<comment type="caution">
    <text evidence="2">The sequence shown here is derived from an EMBL/GenBank/DDBJ whole genome shotgun (WGS) entry which is preliminary data.</text>
</comment>
<sequence>MLLYFLILPTLFSSSFEYNKIALNTDKSQIKFIYVTNTTFKQALLALKYDFTSYFYQYHILPAIDVLKLSSDLVQQSPYEEPKEYLLNYQYKKFFKLAVIDFLNSCISNITELSRESHDEYVEMICKDVSNMIDDNLEYHFQSVLKIPYLNDNYITSKKFVNHLYIYKDENKRKFDSIIIRIAIDLANHLKMNIFDLLNYINYVVITGIDLKENILASWHFINTSRAFMIKDLFESLKKRLQELETSPKFFIRFHFDPMYLVTTFFINTVNDMKNKKGCQYYALNEQDLYNINENKIHQLIDGTIYHCLIGLQDVTRLSRNNNREILGHCFQPKYDLEKKLINSINFLKNKNIHIEGASIAYFKFNIKALGEYFGNIWNAIFETLMCKYVDLPLSFMSLCQKSLNRPLRKNDSSKIEINGGEFQNLYNELCKNMTKLDLLFGNYADIFISFTKIIHYEKCYNRDRSQKENDVCYKNLLKLFGWIIKIEISYELQLNYFINKYHMLIDVMCDLPSFSLAELAKINEKTLQHRNRLHSYHIFLHGLLNEEIFSISKNNNNKDNFHQYPAFTYYKVSILGLTKLYEETENANISLISIDLSKLQKYMVFGYSLPTFLVYDNIAPINANTTASNEAI</sequence>
<accession>J9D565</accession>
<feature type="chain" id="PRO_5003822957" evidence="1">
    <location>
        <begin position="18"/>
        <end position="633"/>
    </location>
</feature>
<keyword evidence="1" id="KW-0732">Signal</keyword>
<proteinExistence type="predicted"/>
<gene>
    <name evidence="2" type="ORF">EDEG_02931</name>
</gene>
<dbReference type="VEuPathDB" id="MicrosporidiaDB:EDEG_02931"/>
<evidence type="ECO:0000313" key="2">
    <source>
        <dbReference type="EMBL" id="EJW02669.1"/>
    </source>
</evidence>
<dbReference type="InParanoid" id="J9D565"/>
<dbReference type="AlphaFoldDB" id="J9D565"/>
<keyword evidence="3" id="KW-1185">Reference proteome</keyword>
<dbReference type="HOGENOM" id="CLU_406540_0_0_1"/>
<reference evidence="3" key="2">
    <citation type="submission" date="2015-07" db="EMBL/GenBank/DDBJ databases">
        <title>Contrasting host-pathogen interactions and genome evolution in two generalist and specialist microsporidian pathogens of mosquitoes.</title>
        <authorList>
            <consortium name="The Broad Institute Genomics Platform"/>
            <consortium name="The Broad Institute Genome Sequencing Center for Infectious Disease"/>
            <person name="Cuomo C.A."/>
            <person name="Sanscrainte N.D."/>
            <person name="Goldberg J.M."/>
            <person name="Heiman D."/>
            <person name="Young S."/>
            <person name="Zeng Q."/>
            <person name="Becnel J.J."/>
            <person name="Birren B.W."/>
        </authorList>
    </citation>
    <scope>NUCLEOTIDE SEQUENCE [LARGE SCALE GENOMIC DNA]</scope>
    <source>
        <strain evidence="3">USNM 41457</strain>
    </source>
</reference>